<keyword evidence="1" id="KW-1185">Reference proteome</keyword>
<dbReference type="AlphaFoldDB" id="A0A1S3PH77"/>
<dbReference type="RefSeq" id="XP_014026967.2">
    <property type="nucleotide sequence ID" value="XM_014171492.2"/>
</dbReference>
<organism evidence="1 2">
    <name type="scientific">Salmo salar</name>
    <name type="common">Atlantic salmon</name>
    <dbReference type="NCBI Taxonomy" id="8030"/>
    <lineage>
        <taxon>Eukaryota</taxon>
        <taxon>Metazoa</taxon>
        <taxon>Chordata</taxon>
        <taxon>Craniata</taxon>
        <taxon>Vertebrata</taxon>
        <taxon>Euteleostomi</taxon>
        <taxon>Actinopterygii</taxon>
        <taxon>Neopterygii</taxon>
        <taxon>Teleostei</taxon>
        <taxon>Protacanthopterygii</taxon>
        <taxon>Salmoniformes</taxon>
        <taxon>Salmonidae</taxon>
        <taxon>Salmoninae</taxon>
        <taxon>Salmo</taxon>
    </lineage>
</organism>
<dbReference type="Proteomes" id="UP001652741">
    <property type="component" value="Chromosome ssa24"/>
</dbReference>
<dbReference type="Gene3D" id="3.10.129.10">
    <property type="entry name" value="Hotdog Thioesterase"/>
    <property type="match status" value="1"/>
</dbReference>
<dbReference type="KEGG" id="sasa:106585725"/>
<gene>
    <name evidence="2" type="primary">LOC106585371</name>
</gene>
<name>A0A1S3PH77_SALSA</name>
<protein>
    <submittedName>
        <fullName evidence="2">Uncharacterized protein isoform X1</fullName>
    </submittedName>
</protein>
<evidence type="ECO:0000313" key="1">
    <source>
        <dbReference type="Proteomes" id="UP001652741"/>
    </source>
</evidence>
<evidence type="ECO:0000313" key="2">
    <source>
        <dbReference type="RefSeq" id="XP_014026967.2"/>
    </source>
</evidence>
<accession>A0A1S3PH77</accession>
<dbReference type="KEGG" id="sasa:106585371"/>
<reference evidence="2" key="1">
    <citation type="submission" date="2025-08" db="UniProtKB">
        <authorList>
            <consortium name="RefSeq"/>
        </authorList>
    </citation>
    <scope>IDENTIFICATION</scope>
</reference>
<sequence length="373" mass="42817">MWCLTVIRGFQVLPTFFSDMYSELLSKDRGICTFAIAMSKVKLPSPSLTAGKLIALDNVAVRFLLGLWFHFKQHTALQRWLFICSRLDQLSPMCCTFFSLRFNKDLLRRFCSATGYGWDYPDIEFRDIPLCYPETLCLRMFDILISAEKFRLSPLGLVRVRQSLRTWQPIDELKKGPFKLQARVLEYRVVEDGVEVDISLTAISRTDQPVWESVLTMLSQDRGRTPNTQPKPEWYDGHMDTSETDDVKAVDINVPWTTGLKFVWAFSDYSPHCLLTLPAKLLGYRCTQTPSLWMLSKCLAEIEKHKGVDAIRAPISVTAQFKEPLLVPGKVTIKFCESVGVQSKCVSFQMERYERKIPHITGQICRTTVEDVN</sequence>
<dbReference type="PANTHER" id="PTHR43841">
    <property type="entry name" value="3-HYDROXYACYL-THIOESTER DEHYDRATASE HTDX-RELATED"/>
    <property type="match status" value="1"/>
</dbReference>
<proteinExistence type="predicted"/>
<dbReference type="PANTHER" id="PTHR43841:SF3">
    <property type="entry name" value="(3R)-HYDROXYACYL-ACP DEHYDRATASE SUBUNIT HADB"/>
    <property type="match status" value="1"/>
</dbReference>
<dbReference type="GeneID" id="106585371"/>